<evidence type="ECO:0000313" key="1">
    <source>
        <dbReference type="EMBL" id="KAF0377982.1"/>
    </source>
</evidence>
<comment type="caution">
    <text evidence="1">The sequence shown here is derived from an EMBL/GenBank/DDBJ whole genome shotgun (WGS) entry which is preliminary data.</text>
</comment>
<organism evidence="1 2">
    <name type="scientific">Gigaspora margarita</name>
    <dbReference type="NCBI Taxonomy" id="4874"/>
    <lineage>
        <taxon>Eukaryota</taxon>
        <taxon>Fungi</taxon>
        <taxon>Fungi incertae sedis</taxon>
        <taxon>Mucoromycota</taxon>
        <taxon>Glomeromycotina</taxon>
        <taxon>Glomeromycetes</taxon>
        <taxon>Diversisporales</taxon>
        <taxon>Gigasporaceae</taxon>
        <taxon>Gigaspora</taxon>
    </lineage>
</organism>
<dbReference type="AlphaFoldDB" id="A0A8H3ZZX3"/>
<proteinExistence type="predicted"/>
<dbReference type="EMBL" id="WTPW01002531">
    <property type="protein sequence ID" value="KAF0377982.1"/>
    <property type="molecule type" value="Genomic_DNA"/>
</dbReference>
<dbReference type="Proteomes" id="UP000439903">
    <property type="component" value="Unassembled WGS sequence"/>
</dbReference>
<evidence type="ECO:0000313" key="2">
    <source>
        <dbReference type="Proteomes" id="UP000439903"/>
    </source>
</evidence>
<reference evidence="1 2" key="1">
    <citation type="journal article" date="2019" name="Environ. Microbiol.">
        <title>At the nexus of three kingdoms: the genome of the mycorrhizal fungus Gigaspora margarita provides insights into plant, endobacterial and fungal interactions.</title>
        <authorList>
            <person name="Venice F."/>
            <person name="Ghignone S."/>
            <person name="Salvioli di Fossalunga A."/>
            <person name="Amselem J."/>
            <person name="Novero M."/>
            <person name="Xianan X."/>
            <person name="Sedzielewska Toro K."/>
            <person name="Morin E."/>
            <person name="Lipzen A."/>
            <person name="Grigoriev I.V."/>
            <person name="Henrissat B."/>
            <person name="Martin F.M."/>
            <person name="Bonfante P."/>
        </authorList>
    </citation>
    <scope>NUCLEOTIDE SEQUENCE [LARGE SCALE GENOMIC DNA]</scope>
    <source>
        <strain evidence="1 2">BEG34</strain>
    </source>
</reference>
<keyword evidence="2" id="KW-1185">Reference proteome</keyword>
<name>A0A8H3ZZX3_GIGMA</name>
<protein>
    <submittedName>
        <fullName evidence="1">Uncharacterized protein</fullName>
    </submittedName>
</protein>
<accession>A0A8H3ZZX3</accession>
<gene>
    <name evidence="1" type="ORF">F8M41_012482</name>
</gene>
<sequence length="98" mass="11438">MMNNNWLTHNGNGYNTGHHIETAIFVIGNGTDDNECELISNLPILIPNYRRSDLIFETRLFECTWLPFFSGRRSSIRFRFGLLVFWLPTKTAKCEILQ</sequence>